<dbReference type="Proteomes" id="UP000554482">
    <property type="component" value="Unassembled WGS sequence"/>
</dbReference>
<dbReference type="AlphaFoldDB" id="A0A7J6VE31"/>
<organism evidence="1 2">
    <name type="scientific">Thalictrum thalictroides</name>
    <name type="common">Rue-anemone</name>
    <name type="synonym">Anemone thalictroides</name>
    <dbReference type="NCBI Taxonomy" id="46969"/>
    <lineage>
        <taxon>Eukaryota</taxon>
        <taxon>Viridiplantae</taxon>
        <taxon>Streptophyta</taxon>
        <taxon>Embryophyta</taxon>
        <taxon>Tracheophyta</taxon>
        <taxon>Spermatophyta</taxon>
        <taxon>Magnoliopsida</taxon>
        <taxon>Ranunculales</taxon>
        <taxon>Ranunculaceae</taxon>
        <taxon>Thalictroideae</taxon>
        <taxon>Thalictrum</taxon>
    </lineage>
</organism>
<proteinExistence type="predicted"/>
<name>A0A7J6VE31_THATH</name>
<gene>
    <name evidence="1" type="ORF">FRX31_027395</name>
</gene>
<accession>A0A7J6VE31</accession>
<reference evidence="1 2" key="1">
    <citation type="submission" date="2020-06" db="EMBL/GenBank/DDBJ databases">
        <title>Transcriptomic and genomic resources for Thalictrum thalictroides and T. hernandezii: Facilitating candidate gene discovery in an emerging model plant lineage.</title>
        <authorList>
            <person name="Arias T."/>
            <person name="Riano-Pachon D.M."/>
            <person name="Di Stilio V.S."/>
        </authorList>
    </citation>
    <scope>NUCLEOTIDE SEQUENCE [LARGE SCALE GENOMIC DNA]</scope>
    <source>
        <strain evidence="2">cv. WT478/WT964</strain>
        <tissue evidence="1">Leaves</tissue>
    </source>
</reference>
<sequence length="230" mass="26047">MKGKSVDIVVEYPWIPKSCTKCNIFGHSHQVCGSLPTKGKGERSWKERARNQAWKQKNPFEEKGQTSEVRSETGCPIQQADTSIQHKDIEFVHLTNRFAGLENVHEEEDMALVEQNNGQIMQHPFEEKGQTSEVRSEAGLENVQEEEDMALVEQNNGQIIQHSNDVTEQTTSVSEEGEIQNDIQQVYVKETPIQAVLTYEEVVVVVDDVSEAVSTQLMEKYNADKESYSC</sequence>
<comment type="caution">
    <text evidence="1">The sequence shown here is derived from an EMBL/GenBank/DDBJ whole genome shotgun (WGS) entry which is preliminary data.</text>
</comment>
<evidence type="ECO:0000313" key="2">
    <source>
        <dbReference type="Proteomes" id="UP000554482"/>
    </source>
</evidence>
<evidence type="ECO:0000313" key="1">
    <source>
        <dbReference type="EMBL" id="KAF5183017.1"/>
    </source>
</evidence>
<evidence type="ECO:0008006" key="3">
    <source>
        <dbReference type="Google" id="ProtNLM"/>
    </source>
</evidence>
<protein>
    <recommendedName>
        <fullName evidence="3">DUF4283 domain-containing protein</fullName>
    </recommendedName>
</protein>
<keyword evidence="2" id="KW-1185">Reference proteome</keyword>
<dbReference type="EMBL" id="JABWDY010033996">
    <property type="protein sequence ID" value="KAF5183017.1"/>
    <property type="molecule type" value="Genomic_DNA"/>
</dbReference>